<evidence type="ECO:0000256" key="6">
    <source>
        <dbReference type="ARBA" id="ARBA00005159"/>
    </source>
</evidence>
<dbReference type="STRING" id="1560234.SP90_08800"/>
<keyword evidence="12" id="KW-0547">Nucleotide-binding</keyword>
<evidence type="ECO:0000256" key="2">
    <source>
        <dbReference type="ARBA" id="ARBA00000711"/>
    </source>
</evidence>
<dbReference type="AlphaFoldDB" id="A0A1B7XCK0"/>
<dbReference type="Proteomes" id="UP000091979">
    <property type="component" value="Unassembled WGS sequence"/>
</dbReference>
<comment type="catalytic activity">
    <reaction evidence="2">
        <text>adenosylcob(III)inamide phosphate + GTP + H(+) = adenosylcob(III)inamide-GDP + diphosphate</text>
        <dbReference type="Rhea" id="RHEA:22712"/>
        <dbReference type="ChEBI" id="CHEBI:15378"/>
        <dbReference type="ChEBI" id="CHEBI:33019"/>
        <dbReference type="ChEBI" id="CHEBI:37565"/>
        <dbReference type="ChEBI" id="CHEBI:58502"/>
        <dbReference type="ChEBI" id="CHEBI:60487"/>
        <dbReference type="EC" id="2.7.7.62"/>
    </reaction>
</comment>
<dbReference type="OrthoDB" id="9788370at2"/>
<dbReference type="SUPFAM" id="SSF52540">
    <property type="entry name" value="P-loop containing nucleoside triphosphate hydrolases"/>
    <property type="match status" value="1"/>
</dbReference>
<evidence type="ECO:0000256" key="10">
    <source>
        <dbReference type="ARBA" id="ARBA00022573"/>
    </source>
</evidence>
<comment type="pathway">
    <text evidence="6">Cofactor biosynthesis; adenosylcobalamin biosynthesis; adenosylcobalamin from cob(II)yrinate a,c-diamide: step 5/7.</text>
</comment>
<evidence type="ECO:0000256" key="16">
    <source>
        <dbReference type="ARBA" id="ARBA00029570"/>
    </source>
</evidence>
<evidence type="ECO:0000256" key="3">
    <source>
        <dbReference type="ARBA" id="ARBA00001522"/>
    </source>
</evidence>
<evidence type="ECO:0000256" key="9">
    <source>
        <dbReference type="ARBA" id="ARBA00012523"/>
    </source>
</evidence>
<keyword evidence="19" id="KW-1185">Reference proteome</keyword>
<reference evidence="18 19" key="1">
    <citation type="submission" date="2015-01" db="EMBL/GenBank/DDBJ databases">
        <title>Desulfovibrio sp. JC271 draft genome sequence.</title>
        <authorList>
            <person name="Shivani Y."/>
            <person name="Subhash Y."/>
            <person name="Sasikala C."/>
            <person name="Ramana C.V."/>
        </authorList>
    </citation>
    <scope>NUCLEOTIDE SEQUENCE [LARGE SCALE GENOMIC DNA]</scope>
    <source>
        <strain evidence="18 19">JC271</strain>
    </source>
</reference>
<comment type="catalytic activity">
    <reaction evidence="3">
        <text>adenosylcob(III)inamide + GTP = adenosylcob(III)inamide phosphate + GDP + H(+)</text>
        <dbReference type="Rhea" id="RHEA:15765"/>
        <dbReference type="ChEBI" id="CHEBI:2480"/>
        <dbReference type="ChEBI" id="CHEBI:15378"/>
        <dbReference type="ChEBI" id="CHEBI:37565"/>
        <dbReference type="ChEBI" id="CHEBI:58189"/>
        <dbReference type="ChEBI" id="CHEBI:58502"/>
        <dbReference type="EC" id="2.7.1.156"/>
    </reaction>
</comment>
<accession>A0A1B7XCK0</accession>
<comment type="catalytic activity">
    <reaction evidence="1">
        <text>adenosylcob(III)inamide + ATP = adenosylcob(III)inamide phosphate + ADP + H(+)</text>
        <dbReference type="Rhea" id="RHEA:15769"/>
        <dbReference type="ChEBI" id="CHEBI:2480"/>
        <dbReference type="ChEBI" id="CHEBI:15378"/>
        <dbReference type="ChEBI" id="CHEBI:30616"/>
        <dbReference type="ChEBI" id="CHEBI:58502"/>
        <dbReference type="ChEBI" id="CHEBI:456216"/>
        <dbReference type="EC" id="2.7.1.156"/>
    </reaction>
</comment>
<proteinExistence type="inferred from homology"/>
<evidence type="ECO:0000313" key="19">
    <source>
        <dbReference type="Proteomes" id="UP000091979"/>
    </source>
</evidence>
<dbReference type="Pfam" id="PF02283">
    <property type="entry name" value="CobU"/>
    <property type="match status" value="1"/>
</dbReference>
<evidence type="ECO:0000256" key="14">
    <source>
        <dbReference type="ARBA" id="ARBA00022840"/>
    </source>
</evidence>
<dbReference type="InterPro" id="IPR003203">
    <property type="entry name" value="CobU/CobP"/>
</dbReference>
<evidence type="ECO:0000256" key="8">
    <source>
        <dbReference type="ARBA" id="ARBA00012016"/>
    </source>
</evidence>
<sequence length="168" mass="18416">MIRLILGGDKSGKSDFGLQCLYEGVSPALLLATGQAQDFTFGQQILDHRLARIPEIPVKETGIELPRLLEKSILEYRSILIDSLDFWVFACHEQWEEAQQALLHSLSLVPDEIQVTIVSCEAGLGPIAASSQVRQFVRRLGALNQAVAAVSDEVCLMVAGLPLYVKKA</sequence>
<evidence type="ECO:0000256" key="1">
    <source>
        <dbReference type="ARBA" id="ARBA00000312"/>
    </source>
</evidence>
<dbReference type="RefSeq" id="WP_066854651.1">
    <property type="nucleotide sequence ID" value="NZ_JXMS01000013.1"/>
</dbReference>
<dbReference type="PATRIC" id="fig|1560234.3.peg.588"/>
<evidence type="ECO:0000256" key="4">
    <source>
        <dbReference type="ARBA" id="ARBA00003889"/>
    </source>
</evidence>
<dbReference type="EMBL" id="JXMS01000013">
    <property type="protein sequence ID" value="OBQ51699.1"/>
    <property type="molecule type" value="Genomic_DNA"/>
</dbReference>
<dbReference type="PANTHER" id="PTHR34848">
    <property type="match status" value="1"/>
</dbReference>
<dbReference type="EC" id="2.7.7.62" evidence="9"/>
<dbReference type="Gene3D" id="3.40.50.300">
    <property type="entry name" value="P-loop containing nucleotide triphosphate hydrolases"/>
    <property type="match status" value="1"/>
</dbReference>
<organism evidence="18 19">
    <name type="scientific">Halodesulfovibrio spirochaetisodalis</name>
    <dbReference type="NCBI Taxonomy" id="1560234"/>
    <lineage>
        <taxon>Bacteria</taxon>
        <taxon>Pseudomonadati</taxon>
        <taxon>Thermodesulfobacteriota</taxon>
        <taxon>Desulfovibrionia</taxon>
        <taxon>Desulfovibrionales</taxon>
        <taxon>Desulfovibrionaceae</taxon>
        <taxon>Halodesulfovibrio</taxon>
    </lineage>
</organism>
<evidence type="ECO:0000256" key="15">
    <source>
        <dbReference type="ARBA" id="ARBA00023134"/>
    </source>
</evidence>
<dbReference type="GO" id="GO:0009236">
    <property type="term" value="P:cobalamin biosynthetic process"/>
    <property type="evidence" value="ECO:0007669"/>
    <property type="project" value="UniProtKB-UniPathway"/>
</dbReference>
<dbReference type="GO" id="GO:0005524">
    <property type="term" value="F:ATP binding"/>
    <property type="evidence" value="ECO:0007669"/>
    <property type="project" value="UniProtKB-KW"/>
</dbReference>
<comment type="pathway">
    <text evidence="5">Cofactor biosynthesis; adenosylcobalamin biosynthesis; adenosylcobalamin from cob(II)yrinate a,c-diamide: step 6/7.</text>
</comment>
<gene>
    <name evidence="18" type="ORF">SP90_08800</name>
</gene>
<evidence type="ECO:0000256" key="11">
    <source>
        <dbReference type="ARBA" id="ARBA00022679"/>
    </source>
</evidence>
<keyword evidence="10" id="KW-0169">Cobalamin biosynthesis</keyword>
<evidence type="ECO:0000256" key="7">
    <source>
        <dbReference type="ARBA" id="ARBA00007490"/>
    </source>
</evidence>
<dbReference type="GO" id="GO:0005525">
    <property type="term" value="F:GTP binding"/>
    <property type="evidence" value="ECO:0007669"/>
    <property type="project" value="UniProtKB-KW"/>
</dbReference>
<evidence type="ECO:0000256" key="13">
    <source>
        <dbReference type="ARBA" id="ARBA00022777"/>
    </source>
</evidence>
<keyword evidence="15" id="KW-0342">GTP-binding</keyword>
<name>A0A1B7XCK0_9BACT</name>
<comment type="caution">
    <text evidence="18">The sequence shown here is derived from an EMBL/GenBank/DDBJ whole genome shotgun (WGS) entry which is preliminary data.</text>
</comment>
<protein>
    <recommendedName>
        <fullName evidence="16">Adenosylcobinamide kinase</fullName>
        <ecNumber evidence="8">2.7.1.156</ecNumber>
        <ecNumber evidence="9">2.7.7.62</ecNumber>
    </recommendedName>
    <alternativeName>
        <fullName evidence="17">Adenosylcobinamide-phosphate guanylyltransferase</fullName>
    </alternativeName>
</protein>
<dbReference type="UniPathway" id="UPA00148">
    <property type="reaction ID" value="UER00236"/>
</dbReference>
<keyword evidence="13" id="KW-0418">Kinase</keyword>
<keyword evidence="14" id="KW-0067">ATP-binding</keyword>
<dbReference type="InterPro" id="IPR027417">
    <property type="entry name" value="P-loop_NTPase"/>
</dbReference>
<comment type="function">
    <text evidence="4">Catalyzes ATP-dependent phosphorylation of adenosylcobinamide and addition of GMP to adenosylcobinamide phosphate.</text>
</comment>
<dbReference type="GO" id="GO:0008820">
    <property type="term" value="F:cobinamide phosphate guanylyltransferase activity"/>
    <property type="evidence" value="ECO:0007669"/>
    <property type="project" value="UniProtKB-EC"/>
</dbReference>
<evidence type="ECO:0000256" key="12">
    <source>
        <dbReference type="ARBA" id="ARBA00022741"/>
    </source>
</evidence>
<dbReference type="PANTHER" id="PTHR34848:SF1">
    <property type="entry name" value="BIFUNCTIONAL ADENOSYLCOBALAMIN BIOSYNTHESIS PROTEIN COBU"/>
    <property type="match status" value="1"/>
</dbReference>
<evidence type="ECO:0000313" key="18">
    <source>
        <dbReference type="EMBL" id="OBQ51699.1"/>
    </source>
</evidence>
<keyword evidence="11" id="KW-0808">Transferase</keyword>
<comment type="similarity">
    <text evidence="7">Belongs to the CobU/CobP family.</text>
</comment>
<dbReference type="GO" id="GO:0043752">
    <property type="term" value="F:adenosylcobinamide kinase activity"/>
    <property type="evidence" value="ECO:0007669"/>
    <property type="project" value="UniProtKB-EC"/>
</dbReference>
<dbReference type="EC" id="2.7.1.156" evidence="8"/>
<evidence type="ECO:0000256" key="5">
    <source>
        <dbReference type="ARBA" id="ARBA00004692"/>
    </source>
</evidence>
<evidence type="ECO:0000256" key="17">
    <source>
        <dbReference type="ARBA" id="ARBA00030571"/>
    </source>
</evidence>